<dbReference type="EMBL" id="LSSK01001414">
    <property type="protein sequence ID" value="OMH79788.1"/>
    <property type="molecule type" value="Genomic_DNA"/>
</dbReference>
<dbReference type="Gene3D" id="2.40.70.10">
    <property type="entry name" value="Acid Proteases"/>
    <property type="match status" value="1"/>
</dbReference>
<dbReference type="Gene3D" id="3.30.70.270">
    <property type="match status" value="1"/>
</dbReference>
<organism evidence="11 12">
    <name type="scientific">Zancudomyces culisetae</name>
    <name type="common">Gut fungus</name>
    <name type="synonym">Smittium culisetae</name>
    <dbReference type="NCBI Taxonomy" id="1213189"/>
    <lineage>
        <taxon>Eukaryota</taxon>
        <taxon>Fungi</taxon>
        <taxon>Fungi incertae sedis</taxon>
        <taxon>Zoopagomycota</taxon>
        <taxon>Kickxellomycotina</taxon>
        <taxon>Harpellomycetes</taxon>
        <taxon>Harpellales</taxon>
        <taxon>Legeriomycetaceae</taxon>
        <taxon>Zancudomyces</taxon>
    </lineage>
</organism>
<dbReference type="GO" id="GO:0004519">
    <property type="term" value="F:endonuclease activity"/>
    <property type="evidence" value="ECO:0007669"/>
    <property type="project" value="UniProtKB-KW"/>
</dbReference>
<proteinExistence type="predicted"/>
<dbReference type="SUPFAM" id="SSF50630">
    <property type="entry name" value="Acid proteases"/>
    <property type="match status" value="1"/>
</dbReference>
<evidence type="ECO:0000259" key="10">
    <source>
        <dbReference type="PROSITE" id="PS50158"/>
    </source>
</evidence>
<evidence type="ECO:0000256" key="7">
    <source>
        <dbReference type="ARBA" id="ARBA00022918"/>
    </source>
</evidence>
<reference evidence="12" key="1">
    <citation type="submission" date="2017-01" db="EMBL/GenBank/DDBJ databases">
        <authorList>
            <person name="Wang Y."/>
            <person name="White M."/>
            <person name="Kvist S."/>
            <person name="Moncalvo J.-M."/>
        </authorList>
    </citation>
    <scope>NUCLEOTIDE SEQUENCE [LARGE SCALE GENOMIC DNA]</scope>
    <source>
        <strain evidence="12">COL-18-3</strain>
    </source>
</reference>
<dbReference type="SUPFAM" id="SSF56672">
    <property type="entry name" value="DNA/RNA polymerases"/>
    <property type="match status" value="1"/>
</dbReference>
<evidence type="ECO:0000256" key="4">
    <source>
        <dbReference type="ARBA" id="ARBA00022722"/>
    </source>
</evidence>
<dbReference type="Pfam" id="PF17917">
    <property type="entry name" value="RT_RNaseH"/>
    <property type="match status" value="1"/>
</dbReference>
<keyword evidence="3" id="KW-0548">Nucleotidyltransferase</keyword>
<evidence type="ECO:0000256" key="9">
    <source>
        <dbReference type="SAM" id="MobiDB-lite"/>
    </source>
</evidence>
<keyword evidence="8" id="KW-0863">Zinc-finger</keyword>
<evidence type="ECO:0000256" key="3">
    <source>
        <dbReference type="ARBA" id="ARBA00022695"/>
    </source>
</evidence>
<feature type="compositionally biased region" description="Basic and acidic residues" evidence="9">
    <location>
        <begin position="168"/>
        <end position="180"/>
    </location>
</feature>
<dbReference type="GO" id="GO:0008270">
    <property type="term" value="F:zinc ion binding"/>
    <property type="evidence" value="ECO:0007669"/>
    <property type="project" value="UniProtKB-KW"/>
</dbReference>
<evidence type="ECO:0000313" key="12">
    <source>
        <dbReference type="Proteomes" id="UP000188320"/>
    </source>
</evidence>
<keyword evidence="6" id="KW-0378">Hydrolase</keyword>
<dbReference type="Gene3D" id="3.10.20.370">
    <property type="match status" value="1"/>
</dbReference>
<dbReference type="InterPro" id="IPR043502">
    <property type="entry name" value="DNA/RNA_pol_sf"/>
</dbReference>
<dbReference type="GO" id="GO:0003676">
    <property type="term" value="F:nucleic acid binding"/>
    <property type="evidence" value="ECO:0007669"/>
    <property type="project" value="InterPro"/>
</dbReference>
<dbReference type="Gene3D" id="4.10.60.10">
    <property type="entry name" value="Zinc finger, CCHC-type"/>
    <property type="match status" value="1"/>
</dbReference>
<dbReference type="SUPFAM" id="SSF57756">
    <property type="entry name" value="Retrovirus zinc finger-like domains"/>
    <property type="match status" value="1"/>
</dbReference>
<dbReference type="OrthoDB" id="2689189at2759"/>
<dbReference type="FunFam" id="3.10.20.370:FF:000001">
    <property type="entry name" value="Retrovirus-related Pol polyprotein from transposon 17.6-like protein"/>
    <property type="match status" value="1"/>
</dbReference>
<dbReference type="InterPro" id="IPR021109">
    <property type="entry name" value="Peptidase_aspartic_dom_sf"/>
</dbReference>
<evidence type="ECO:0000256" key="6">
    <source>
        <dbReference type="ARBA" id="ARBA00022801"/>
    </source>
</evidence>
<keyword evidence="12" id="KW-1185">Reference proteome</keyword>
<dbReference type="CDD" id="cd09274">
    <property type="entry name" value="RNase_HI_RT_Ty3"/>
    <property type="match status" value="1"/>
</dbReference>
<dbReference type="PROSITE" id="PS50158">
    <property type="entry name" value="ZF_CCHC"/>
    <property type="match status" value="1"/>
</dbReference>
<evidence type="ECO:0000313" key="11">
    <source>
        <dbReference type="EMBL" id="OMH79788.1"/>
    </source>
</evidence>
<accession>A0A1R1PFU7</accession>
<dbReference type="AlphaFoldDB" id="A0A1R1PFU7"/>
<keyword evidence="4" id="KW-0540">Nuclease</keyword>
<dbReference type="EC" id="2.7.7.49" evidence="1"/>
<keyword evidence="8" id="KW-0862">Zinc</keyword>
<dbReference type="GO" id="GO:0016787">
    <property type="term" value="F:hydrolase activity"/>
    <property type="evidence" value="ECO:0007669"/>
    <property type="project" value="UniProtKB-KW"/>
</dbReference>
<feature type="non-terminal residue" evidence="11">
    <location>
        <position position="735"/>
    </location>
</feature>
<keyword evidence="8" id="KW-0479">Metal-binding</keyword>
<dbReference type="InterPro" id="IPR001878">
    <property type="entry name" value="Znf_CCHC"/>
</dbReference>
<dbReference type="PANTHER" id="PTHR37984">
    <property type="entry name" value="PROTEIN CBG26694"/>
    <property type="match status" value="1"/>
</dbReference>
<evidence type="ECO:0000256" key="2">
    <source>
        <dbReference type="ARBA" id="ARBA00022679"/>
    </source>
</evidence>
<protein>
    <recommendedName>
        <fullName evidence="1">RNA-directed DNA polymerase</fullName>
        <ecNumber evidence="1">2.7.7.49</ecNumber>
    </recommendedName>
</protein>
<keyword evidence="5" id="KW-0255">Endonuclease</keyword>
<dbReference type="GO" id="GO:0003964">
    <property type="term" value="F:RNA-directed DNA polymerase activity"/>
    <property type="evidence" value="ECO:0007669"/>
    <property type="project" value="UniProtKB-KW"/>
</dbReference>
<keyword evidence="7" id="KW-0695">RNA-directed DNA polymerase</keyword>
<feature type="region of interest" description="Disordered" evidence="9">
    <location>
        <begin position="164"/>
        <end position="190"/>
    </location>
</feature>
<dbReference type="InterPro" id="IPR043128">
    <property type="entry name" value="Rev_trsase/Diguanyl_cyclase"/>
</dbReference>
<feature type="domain" description="CCHC-type" evidence="10">
    <location>
        <begin position="245"/>
        <end position="260"/>
    </location>
</feature>
<evidence type="ECO:0000256" key="1">
    <source>
        <dbReference type="ARBA" id="ARBA00012493"/>
    </source>
</evidence>
<comment type="caution">
    <text evidence="11">The sequence shown here is derived from an EMBL/GenBank/DDBJ whole genome shotgun (WGS) entry which is preliminary data.</text>
</comment>
<sequence>MYKMNTPTVFVASNGLEPDEWLEEFCLMAKLNKWDSEDYTDLVKLYLGNNEKMWYKKNKSSFTSWESFATLFKKKFKQVKPKSQIWVRLRSIKQIDFDTIEEFELELVALFQSAEISDEKIRTDWLISTLKPEHKKIVEEEQLSEWDKVITRVITEEQSLRTNQRRSKLSEVDPKQKEYNRNAASKSGKNVKDLVKDQKPYGQFLKMFDEMSVNLLNKDEEVVDNKLKEAEIIKQRSFGPRKLICYNCQQEGHTRNDCPQLVKKPKPYVQPEDVAKTINYIKISDDVEPIQQDIFSVEKRKSITEQDNDAPRRVGRPRLQEQAQVRNTRVENQQGSLGAENIQKTVGRTNLWAVVDTGAACSVVSSSLIEEWDLELDTYNKQTIVTADGKRHTTLVNLWVMERKEDILILGTDWLLEHRVSLNLRIPELRLPIENAEITTKLAMFTNKSQRMLEYLGHTISEKGVGTSPSKIETIKKIKPPTCVKELQSILGLTGYYRRYIEGYSKITSPLNKLLRKETKWCWESIHDDAINILKEKLITAPILGFPIWTEEFVLTTDASVTGVGAVLSQVVNGEERVIEFASRTTNKSEQNYSICHLEALAVIWSVKKFKYYLWGRRFKIRTDHKSLLQIFNGSELTGRITRWAMILRSYDYYIEHLPGKHNPADALSRNILNEDHPKANIELDIYSMDILEYVDTVQYLTSMQYPTGANDKMREKIRNRACQYYLKDGKLFKK</sequence>
<dbReference type="SMART" id="SM00343">
    <property type="entry name" value="ZnF_C2HC"/>
    <property type="match status" value="1"/>
</dbReference>
<dbReference type="Proteomes" id="UP000188320">
    <property type="component" value="Unassembled WGS sequence"/>
</dbReference>
<dbReference type="FunFam" id="3.30.70.270:FF:000063">
    <property type="entry name" value="Zinc knuckle domaincontaining protein"/>
    <property type="match status" value="1"/>
</dbReference>
<dbReference type="InterPro" id="IPR050951">
    <property type="entry name" value="Retrovirus_Pol_polyprotein"/>
</dbReference>
<keyword evidence="2" id="KW-0808">Transferase</keyword>
<dbReference type="InterPro" id="IPR041373">
    <property type="entry name" value="RT_RNaseH"/>
</dbReference>
<evidence type="ECO:0000256" key="5">
    <source>
        <dbReference type="ARBA" id="ARBA00022759"/>
    </source>
</evidence>
<dbReference type="InterPro" id="IPR036875">
    <property type="entry name" value="Znf_CCHC_sf"/>
</dbReference>
<gene>
    <name evidence="11" type="ORF">AX774_g6788</name>
</gene>
<dbReference type="PANTHER" id="PTHR37984:SF5">
    <property type="entry name" value="PROTEIN NYNRIN-LIKE"/>
    <property type="match status" value="1"/>
</dbReference>
<evidence type="ECO:0000256" key="8">
    <source>
        <dbReference type="PROSITE-ProRule" id="PRU00047"/>
    </source>
</evidence>
<name>A0A1R1PFU7_ZANCU</name>
<dbReference type="Pfam" id="PF00098">
    <property type="entry name" value="zf-CCHC"/>
    <property type="match status" value="1"/>
</dbReference>